<keyword evidence="8" id="KW-0175">Coiled coil</keyword>
<dbReference type="PANTHER" id="PTHR30033">
    <property type="entry name" value="FLAGELLAR HOOK-ASSOCIATED PROTEIN 1"/>
    <property type="match status" value="1"/>
</dbReference>
<evidence type="ECO:0000256" key="3">
    <source>
        <dbReference type="ARBA" id="ARBA00009677"/>
    </source>
</evidence>
<dbReference type="GO" id="GO:0009424">
    <property type="term" value="C:bacterial-type flagellum hook"/>
    <property type="evidence" value="ECO:0007669"/>
    <property type="project" value="UniProtKB-UniRule"/>
</dbReference>
<dbReference type="Pfam" id="PF21158">
    <property type="entry name" value="flgK_1st_1"/>
    <property type="match status" value="1"/>
</dbReference>
<evidence type="ECO:0000256" key="6">
    <source>
        <dbReference type="ARBA" id="ARBA00023143"/>
    </source>
</evidence>
<dbReference type="Pfam" id="PF22638">
    <property type="entry name" value="FlgK_D1"/>
    <property type="match status" value="1"/>
</dbReference>
<keyword evidence="14" id="KW-1185">Reference proteome</keyword>
<protein>
    <recommendedName>
        <fullName evidence="4 7">Flagellar hook-associated protein 1</fullName>
        <shortName evidence="7">HAP1</shortName>
    </recommendedName>
</protein>
<dbReference type="KEGG" id="bbro:BAU06_11380"/>
<dbReference type="NCBIfam" id="TIGR02492">
    <property type="entry name" value="flgK_ends"/>
    <property type="match status" value="1"/>
</dbReference>
<proteinExistence type="inferred from homology"/>
<keyword evidence="13" id="KW-0969">Cilium</keyword>
<dbReference type="InterPro" id="IPR010930">
    <property type="entry name" value="Flg_bb/hook_C_dom"/>
</dbReference>
<dbReference type="SUPFAM" id="SSF64518">
    <property type="entry name" value="Phase 1 flagellin"/>
    <property type="match status" value="1"/>
</dbReference>
<evidence type="ECO:0000313" key="14">
    <source>
        <dbReference type="Proteomes" id="UP000091897"/>
    </source>
</evidence>
<gene>
    <name evidence="7" type="primary">flgK</name>
    <name evidence="12" type="ORF">BAU06_11380</name>
    <name evidence="13" type="ORF">BAU08_11580</name>
</gene>
<evidence type="ECO:0000259" key="10">
    <source>
        <dbReference type="Pfam" id="PF21158"/>
    </source>
</evidence>
<dbReference type="PRINTS" id="PR01005">
    <property type="entry name" value="FLGHOOKAP1"/>
</dbReference>
<feature type="domain" description="Flagellar hook-associated protein 1 D2-like" evidence="10">
    <location>
        <begin position="340"/>
        <end position="420"/>
    </location>
</feature>
<accession>A0A193FW82</accession>
<dbReference type="STRING" id="463025.BAU08_11580"/>
<dbReference type="Pfam" id="PF06429">
    <property type="entry name" value="Flg_bbr_C"/>
    <property type="match status" value="1"/>
</dbReference>
<feature type="domain" description="Flagellar hook-associated protein FlgK helical" evidence="11">
    <location>
        <begin position="92"/>
        <end position="331"/>
    </location>
</feature>
<keyword evidence="13" id="KW-0282">Flagellum</keyword>
<reference evidence="14 15" key="1">
    <citation type="submission" date="2016-06" db="EMBL/GenBank/DDBJ databases">
        <title>Complete genome sequences of Bordetella bronchialis and Bordetella flabilis.</title>
        <authorList>
            <person name="LiPuma J.J."/>
            <person name="Spilker T."/>
        </authorList>
    </citation>
    <scope>NUCLEOTIDE SEQUENCE [LARGE SCALE GENOMIC DNA]</scope>
    <source>
        <strain evidence="13 15">AU17976</strain>
        <strain evidence="12 14">AU3182</strain>
    </source>
</reference>
<dbReference type="InterPro" id="IPR002371">
    <property type="entry name" value="FlgK"/>
</dbReference>
<dbReference type="EMBL" id="CP016170">
    <property type="protein sequence ID" value="ANN66803.1"/>
    <property type="molecule type" value="Genomic_DNA"/>
</dbReference>
<dbReference type="InterPro" id="IPR049119">
    <property type="entry name" value="FlgK_D2-like"/>
</dbReference>
<dbReference type="EMBL" id="CP016171">
    <property type="protein sequence ID" value="ANN71880.1"/>
    <property type="molecule type" value="Genomic_DNA"/>
</dbReference>
<evidence type="ECO:0000256" key="5">
    <source>
        <dbReference type="ARBA" id="ARBA00022525"/>
    </source>
</evidence>
<dbReference type="GO" id="GO:0044780">
    <property type="term" value="P:bacterial-type flagellum assembly"/>
    <property type="evidence" value="ECO:0007669"/>
    <property type="project" value="InterPro"/>
</dbReference>
<evidence type="ECO:0000313" key="12">
    <source>
        <dbReference type="EMBL" id="ANN66803.1"/>
    </source>
</evidence>
<dbReference type="PANTHER" id="PTHR30033:SF1">
    <property type="entry name" value="FLAGELLAR HOOK-ASSOCIATED PROTEIN 1"/>
    <property type="match status" value="1"/>
</dbReference>
<dbReference type="GO" id="GO:0005198">
    <property type="term" value="F:structural molecule activity"/>
    <property type="evidence" value="ECO:0007669"/>
    <property type="project" value="UniProtKB-UniRule"/>
</dbReference>
<evidence type="ECO:0000256" key="8">
    <source>
        <dbReference type="SAM" id="Coils"/>
    </source>
</evidence>
<dbReference type="RefSeq" id="WP_066348973.1">
    <property type="nucleotide sequence ID" value="NZ_CBCSFJ010000052.1"/>
</dbReference>
<dbReference type="GO" id="GO:0005576">
    <property type="term" value="C:extracellular region"/>
    <property type="evidence" value="ECO:0007669"/>
    <property type="project" value="UniProtKB-SubCell"/>
</dbReference>
<dbReference type="Proteomes" id="UP000091897">
    <property type="component" value="Chromosome"/>
</dbReference>
<evidence type="ECO:0000256" key="2">
    <source>
        <dbReference type="ARBA" id="ARBA00004613"/>
    </source>
</evidence>
<evidence type="ECO:0000256" key="1">
    <source>
        <dbReference type="ARBA" id="ARBA00004365"/>
    </source>
</evidence>
<dbReference type="AlphaFoldDB" id="A0A193FW82"/>
<keyword evidence="6 7" id="KW-0975">Bacterial flagellum</keyword>
<dbReference type="InterPro" id="IPR053927">
    <property type="entry name" value="FlgK_helical"/>
</dbReference>
<comment type="subcellular location">
    <subcellularLocation>
        <location evidence="1 7">Bacterial flagellum</location>
    </subcellularLocation>
    <subcellularLocation>
        <location evidence="2 7">Secreted</location>
    </subcellularLocation>
</comment>
<evidence type="ECO:0000256" key="4">
    <source>
        <dbReference type="ARBA" id="ARBA00016244"/>
    </source>
</evidence>
<keyword evidence="5 7" id="KW-0964">Secreted</keyword>
<evidence type="ECO:0000313" key="13">
    <source>
        <dbReference type="EMBL" id="ANN71880.1"/>
    </source>
</evidence>
<dbReference type="OrthoDB" id="9802553at2"/>
<evidence type="ECO:0000313" key="15">
    <source>
        <dbReference type="Proteomes" id="UP000092213"/>
    </source>
</evidence>
<evidence type="ECO:0000256" key="7">
    <source>
        <dbReference type="RuleBase" id="RU362065"/>
    </source>
</evidence>
<keyword evidence="13" id="KW-0966">Cell projection</keyword>
<feature type="domain" description="Flagellar basal-body/hook protein C-terminal" evidence="9">
    <location>
        <begin position="507"/>
        <end position="550"/>
    </location>
</feature>
<comment type="similarity">
    <text evidence="3 7">Belongs to the flagella basal body rod proteins family.</text>
</comment>
<feature type="coiled-coil region" evidence="8">
    <location>
        <begin position="140"/>
        <end position="188"/>
    </location>
</feature>
<name>A0A193FW82_9BORD</name>
<evidence type="ECO:0000259" key="9">
    <source>
        <dbReference type="Pfam" id="PF06429"/>
    </source>
</evidence>
<organism evidence="13 15">
    <name type="scientific">Bordetella bronchialis</name>
    <dbReference type="NCBI Taxonomy" id="463025"/>
    <lineage>
        <taxon>Bacteria</taxon>
        <taxon>Pseudomonadati</taxon>
        <taxon>Pseudomonadota</taxon>
        <taxon>Betaproteobacteria</taxon>
        <taxon>Burkholderiales</taxon>
        <taxon>Alcaligenaceae</taxon>
        <taxon>Bordetella</taxon>
    </lineage>
</organism>
<dbReference type="Proteomes" id="UP000092213">
    <property type="component" value="Chromosome"/>
</dbReference>
<evidence type="ECO:0000259" key="11">
    <source>
        <dbReference type="Pfam" id="PF22638"/>
    </source>
</evidence>
<sequence>MSLYSLGISGLNAAQAGLTTTGHNIDNSTTDGYNRQRVLTSTAGATATSAGFYGRGVQVDTVQRQYDSFLYKQLVGAQSSSSSYSTYLDQVSQIDNMLGNETVGISPALADFFASVNAVASKPADAATRQDLIGKGQSLVSQINSAYQDLQTQRDGLNQQIAQAVNSVNGYLNQINKLNQEIVIARGQGNGNAPNDLLDQRDQLLSELSKTVGIRYTTQGDTVSISLESGQALLSGNTVYSLQAVPSAADPSRTVVAYNLPSGPGGATTPVELSDSKLTNGTLGGLLQFRTNSLDVIQNQLGQMAAGLAVTFNTLHQQGIDLQGNAGGDFFSLASPTALTGAKNTGNAMLTAEYTDASQLTAYDYKISYDGTNYTVTRLPDNAAVTATPTGTPPTSLAFDGLTVNITGTAAAGDTWTLQPTRNAARDLGMAITDPAKIAASSTTDPGTSNGANALALAQLQTTRNLSGNSLSVTDLFSQIVNNVGQQTADAKANDKAQTTVVNQRMQNNASVSGVNLNEEYVNLSQYQEQYQAAAKIIDVASTIFDALLGLK</sequence>